<gene>
    <name evidence="3" type="ORF">AAC431_01985</name>
    <name evidence="2" type="ORF">F6H94_02485</name>
</gene>
<comment type="caution">
    <text evidence="2">The sequence shown here is derived from an EMBL/GenBank/DDBJ whole genome shotgun (WGS) entry which is preliminary data.</text>
</comment>
<dbReference type="AlphaFoldDB" id="A0A5N1IEV6"/>
<dbReference type="EMBL" id="VYWW01000007">
    <property type="protein sequence ID" value="KAA9323646.1"/>
    <property type="molecule type" value="Genomic_DNA"/>
</dbReference>
<dbReference type="Proteomes" id="UP000327236">
    <property type="component" value="Unassembled WGS sequence"/>
</dbReference>
<proteinExistence type="inferred from homology"/>
<dbReference type="KEGG" id="lje:BUE77_04085"/>
<dbReference type="PANTHER" id="PTHR18964:SF170">
    <property type="entry name" value="SUGAR KINASE"/>
    <property type="match status" value="1"/>
</dbReference>
<dbReference type="Gene3D" id="3.30.420.40">
    <property type="match status" value="2"/>
</dbReference>
<reference evidence="3 5" key="2">
    <citation type="submission" date="2024-04" db="EMBL/GenBank/DDBJ databases">
        <title>Three lactobacilli isolated from voided urine samples from females with type 2 diabetes.</title>
        <authorList>
            <person name="Kula A."/>
            <person name="Stegman N."/>
            <person name="Putonti C."/>
        </authorList>
    </citation>
    <scope>NUCLEOTIDE SEQUENCE [LARGE SCALE GENOMIC DNA]</scope>
    <source>
        <strain evidence="3 5">1855</strain>
    </source>
</reference>
<dbReference type="RefSeq" id="WP_006588387.1">
    <property type="nucleotide sequence ID" value="NZ_CATOUV010000001.1"/>
</dbReference>
<evidence type="ECO:0000256" key="1">
    <source>
        <dbReference type="ARBA" id="ARBA00006479"/>
    </source>
</evidence>
<protein>
    <submittedName>
        <fullName evidence="2">ROK family protein</fullName>
    </submittedName>
</protein>
<keyword evidence="5" id="KW-1185">Reference proteome</keyword>
<dbReference type="InterPro" id="IPR043129">
    <property type="entry name" value="ATPase_NBD"/>
</dbReference>
<evidence type="ECO:0000313" key="3">
    <source>
        <dbReference type="EMBL" id="MEL0564697.1"/>
    </source>
</evidence>
<dbReference type="PANTHER" id="PTHR18964">
    <property type="entry name" value="ROK (REPRESSOR, ORF, KINASE) FAMILY"/>
    <property type="match status" value="1"/>
</dbReference>
<name>A0A5N1IEV6_LACJE</name>
<dbReference type="OrthoDB" id="9795247at2"/>
<dbReference type="Proteomes" id="UP001385848">
    <property type="component" value="Unassembled WGS sequence"/>
</dbReference>
<dbReference type="InterPro" id="IPR000600">
    <property type="entry name" value="ROK"/>
</dbReference>
<reference evidence="2 4" key="1">
    <citation type="submission" date="2019-09" db="EMBL/GenBank/DDBJ databases">
        <title>Draft genome sequence assemblies of isolates from the urinary tract.</title>
        <authorList>
            <person name="Mores C.R."/>
            <person name="Putonti C."/>
            <person name="Wolfe A.J."/>
        </authorList>
    </citation>
    <scope>NUCLEOTIDE SEQUENCE [LARGE SCALE GENOMIC DNA]</scope>
    <source>
        <strain evidence="2 4">UMB246</strain>
    </source>
</reference>
<accession>A0A5N1IEV6</accession>
<dbReference type="GeneID" id="31742886"/>
<dbReference type="SUPFAM" id="SSF53067">
    <property type="entry name" value="Actin-like ATPase domain"/>
    <property type="match status" value="1"/>
</dbReference>
<comment type="similarity">
    <text evidence="1">Belongs to the ROK (NagC/XylR) family.</text>
</comment>
<evidence type="ECO:0000313" key="4">
    <source>
        <dbReference type="Proteomes" id="UP000327236"/>
    </source>
</evidence>
<evidence type="ECO:0000313" key="5">
    <source>
        <dbReference type="Proteomes" id="UP001385848"/>
    </source>
</evidence>
<dbReference type="EMBL" id="JBBVUL010000003">
    <property type="protein sequence ID" value="MEL0564697.1"/>
    <property type="molecule type" value="Genomic_DNA"/>
</dbReference>
<dbReference type="Pfam" id="PF00480">
    <property type="entry name" value="ROK"/>
    <property type="match status" value="1"/>
</dbReference>
<organism evidence="2 4">
    <name type="scientific">Lactobacillus jensenii</name>
    <dbReference type="NCBI Taxonomy" id="109790"/>
    <lineage>
        <taxon>Bacteria</taxon>
        <taxon>Bacillati</taxon>
        <taxon>Bacillota</taxon>
        <taxon>Bacilli</taxon>
        <taxon>Lactobacillales</taxon>
        <taxon>Lactobacillaceae</taxon>
        <taxon>Lactobacillus</taxon>
    </lineage>
</organism>
<dbReference type="CDD" id="cd24152">
    <property type="entry name" value="ASKHA_NBD_ROK-like"/>
    <property type="match status" value="1"/>
</dbReference>
<evidence type="ECO:0000313" key="2">
    <source>
        <dbReference type="EMBL" id="KAA9323646.1"/>
    </source>
</evidence>
<sequence>MTQYLAFDVGGTNLKYALLNNSGEIIEKDKTSTPTDNINNFMAKIYEIADKYVGKFEGIAICAPGKVDVQKGIVYFGGALPFLDQTNFKELLENRYHIPVGVENDGKAAGLAELWLGELKGIDNGMAVVLGTGIGGGLILNGKLVRGSHFQAGELSFMHTDSSKYGFESFVCDKGSAVSMVKKVNQAVGNQDVKDGLVAFDAIKEQNPAAVKIFKRMCREIAVLITNIQAVADLDKIVIGGGISAQPIVVEEINRQYDQLVDEVEFVKKMLTKPEIVRARFMNDANIYGALYALLLQINHEKY</sequence>